<gene>
    <name evidence="2" type="ORF">ASPBRDRAFT_479602</name>
</gene>
<reference evidence="3" key="1">
    <citation type="journal article" date="2017" name="Genome Biol.">
        <title>Comparative genomics reveals high biological diversity and specific adaptations in the industrially and medically important fungal genus Aspergillus.</title>
        <authorList>
            <person name="de Vries R.P."/>
            <person name="Riley R."/>
            <person name="Wiebenga A."/>
            <person name="Aguilar-Osorio G."/>
            <person name="Amillis S."/>
            <person name="Uchima C.A."/>
            <person name="Anderluh G."/>
            <person name="Asadollahi M."/>
            <person name="Askin M."/>
            <person name="Barry K."/>
            <person name="Battaglia E."/>
            <person name="Bayram O."/>
            <person name="Benocci T."/>
            <person name="Braus-Stromeyer S.A."/>
            <person name="Caldana C."/>
            <person name="Canovas D."/>
            <person name="Cerqueira G.C."/>
            <person name="Chen F."/>
            <person name="Chen W."/>
            <person name="Choi C."/>
            <person name="Clum A."/>
            <person name="Dos Santos R.A."/>
            <person name="Damasio A.R."/>
            <person name="Diallinas G."/>
            <person name="Emri T."/>
            <person name="Fekete E."/>
            <person name="Flipphi M."/>
            <person name="Freyberg S."/>
            <person name="Gallo A."/>
            <person name="Gournas C."/>
            <person name="Habgood R."/>
            <person name="Hainaut M."/>
            <person name="Harispe M.L."/>
            <person name="Henrissat B."/>
            <person name="Hilden K.S."/>
            <person name="Hope R."/>
            <person name="Hossain A."/>
            <person name="Karabika E."/>
            <person name="Karaffa L."/>
            <person name="Karanyi Z."/>
            <person name="Krasevec N."/>
            <person name="Kuo A."/>
            <person name="Kusch H."/>
            <person name="LaButti K."/>
            <person name="Lagendijk E.L."/>
            <person name="Lapidus A."/>
            <person name="Levasseur A."/>
            <person name="Lindquist E."/>
            <person name="Lipzen A."/>
            <person name="Logrieco A.F."/>
            <person name="MacCabe A."/>
            <person name="Maekelae M.R."/>
            <person name="Malavazi I."/>
            <person name="Melin P."/>
            <person name="Meyer V."/>
            <person name="Mielnichuk N."/>
            <person name="Miskei M."/>
            <person name="Molnar A.P."/>
            <person name="Mule G."/>
            <person name="Ngan C.Y."/>
            <person name="Orejas M."/>
            <person name="Orosz E."/>
            <person name="Ouedraogo J.P."/>
            <person name="Overkamp K.M."/>
            <person name="Park H.-S."/>
            <person name="Perrone G."/>
            <person name="Piumi F."/>
            <person name="Punt P.J."/>
            <person name="Ram A.F."/>
            <person name="Ramon A."/>
            <person name="Rauscher S."/>
            <person name="Record E."/>
            <person name="Riano-Pachon D.M."/>
            <person name="Robert V."/>
            <person name="Roehrig J."/>
            <person name="Ruller R."/>
            <person name="Salamov A."/>
            <person name="Salih N.S."/>
            <person name="Samson R.A."/>
            <person name="Sandor E."/>
            <person name="Sanguinetti M."/>
            <person name="Schuetze T."/>
            <person name="Sepcic K."/>
            <person name="Shelest E."/>
            <person name="Sherlock G."/>
            <person name="Sophianopoulou V."/>
            <person name="Squina F.M."/>
            <person name="Sun H."/>
            <person name="Susca A."/>
            <person name="Todd R.B."/>
            <person name="Tsang A."/>
            <person name="Unkles S.E."/>
            <person name="van de Wiele N."/>
            <person name="van Rossen-Uffink D."/>
            <person name="Oliveira J.V."/>
            <person name="Vesth T.C."/>
            <person name="Visser J."/>
            <person name="Yu J.-H."/>
            <person name="Zhou M."/>
            <person name="Andersen M.R."/>
            <person name="Archer D.B."/>
            <person name="Baker S.E."/>
            <person name="Benoit I."/>
            <person name="Brakhage A.A."/>
            <person name="Braus G.H."/>
            <person name="Fischer R."/>
            <person name="Frisvad J.C."/>
            <person name="Goldman G.H."/>
            <person name="Houbraken J."/>
            <person name="Oakley B."/>
            <person name="Pocsi I."/>
            <person name="Scazzocchio C."/>
            <person name="Seiboth B."/>
            <person name="vanKuyk P.A."/>
            <person name="Wortman J."/>
            <person name="Dyer P.S."/>
            <person name="Grigoriev I.V."/>
        </authorList>
    </citation>
    <scope>NUCLEOTIDE SEQUENCE [LARGE SCALE GENOMIC DNA]</scope>
    <source>
        <strain evidence="3">CBS 101740 / IMI 381727 / IBT 21946</strain>
    </source>
</reference>
<name>A0A1L9UTX4_ASPBC</name>
<proteinExistence type="predicted"/>
<organism evidence="2 3">
    <name type="scientific">Aspergillus brasiliensis (strain CBS 101740 / IMI 381727 / IBT 21946)</name>
    <dbReference type="NCBI Taxonomy" id="767769"/>
    <lineage>
        <taxon>Eukaryota</taxon>
        <taxon>Fungi</taxon>
        <taxon>Dikarya</taxon>
        <taxon>Ascomycota</taxon>
        <taxon>Pezizomycotina</taxon>
        <taxon>Eurotiomycetes</taxon>
        <taxon>Eurotiomycetidae</taxon>
        <taxon>Eurotiales</taxon>
        <taxon>Aspergillaceae</taxon>
        <taxon>Aspergillus</taxon>
        <taxon>Aspergillus subgen. Circumdati</taxon>
    </lineage>
</organism>
<keyword evidence="1" id="KW-0472">Membrane</keyword>
<evidence type="ECO:0000256" key="1">
    <source>
        <dbReference type="SAM" id="Phobius"/>
    </source>
</evidence>
<dbReference type="AlphaFoldDB" id="A0A1L9UTX4"/>
<keyword evidence="1" id="KW-1133">Transmembrane helix</keyword>
<dbReference type="Proteomes" id="UP000184499">
    <property type="component" value="Unassembled WGS sequence"/>
</dbReference>
<dbReference type="GeneID" id="93578478"/>
<sequence length="70" mass="8029">MQCMYASLPSWRVGSLRWWRLVTYGGSNVTCWYVGSLYCVILLFCQVWFCCIPCCVAILRVVIATRLIVG</sequence>
<feature type="transmembrane region" description="Helical" evidence="1">
    <location>
        <begin position="32"/>
        <end position="63"/>
    </location>
</feature>
<dbReference type="VEuPathDB" id="FungiDB:ASPBRDRAFT_479602"/>
<keyword evidence="1" id="KW-0812">Transmembrane</keyword>
<keyword evidence="3" id="KW-1185">Reference proteome</keyword>
<protein>
    <submittedName>
        <fullName evidence="2">Uncharacterized protein</fullName>
    </submittedName>
</protein>
<dbReference type="EMBL" id="KV878681">
    <property type="protein sequence ID" value="OJJ75194.1"/>
    <property type="molecule type" value="Genomic_DNA"/>
</dbReference>
<evidence type="ECO:0000313" key="2">
    <source>
        <dbReference type="EMBL" id="OJJ75194.1"/>
    </source>
</evidence>
<evidence type="ECO:0000313" key="3">
    <source>
        <dbReference type="Proteomes" id="UP000184499"/>
    </source>
</evidence>
<accession>A0A1L9UTX4</accession>
<dbReference type="RefSeq" id="XP_067482442.1">
    <property type="nucleotide sequence ID" value="XM_067625990.1"/>
</dbReference>